<dbReference type="SUPFAM" id="SSF47413">
    <property type="entry name" value="lambda repressor-like DNA-binding domains"/>
    <property type="match status" value="1"/>
</dbReference>
<gene>
    <name evidence="2" type="ORF">MTBPR1_80170</name>
</gene>
<evidence type="ECO:0000313" key="2">
    <source>
        <dbReference type="EMBL" id="SCA58116.1"/>
    </source>
</evidence>
<reference evidence="2 3" key="1">
    <citation type="submission" date="2016-07" db="EMBL/GenBank/DDBJ databases">
        <authorList>
            <person name="Lefevre C.T."/>
        </authorList>
    </citation>
    <scope>NUCLEOTIDE SEQUENCE [LARGE SCALE GENOMIC DNA]</scope>
    <source>
        <strain evidence="2">PR1</strain>
    </source>
</reference>
<organism evidence="2 3">
    <name type="scientific">Candidatus Terasakiella magnetica</name>
    <dbReference type="NCBI Taxonomy" id="1867952"/>
    <lineage>
        <taxon>Bacteria</taxon>
        <taxon>Pseudomonadati</taxon>
        <taxon>Pseudomonadota</taxon>
        <taxon>Alphaproteobacteria</taxon>
        <taxon>Rhodospirillales</taxon>
        <taxon>Terasakiellaceae</taxon>
        <taxon>Terasakiella</taxon>
    </lineage>
</organism>
<dbReference type="InterPro" id="IPR010982">
    <property type="entry name" value="Lambda_DNA-bd_dom_sf"/>
</dbReference>
<dbReference type="Proteomes" id="UP000231658">
    <property type="component" value="Unassembled WGS sequence"/>
</dbReference>
<dbReference type="EMBL" id="FLYE01000047">
    <property type="protein sequence ID" value="SCA58116.1"/>
    <property type="molecule type" value="Genomic_DNA"/>
</dbReference>
<dbReference type="AlphaFoldDB" id="A0A1C3RLF8"/>
<dbReference type="InterPro" id="IPR001387">
    <property type="entry name" value="Cro/C1-type_HTH"/>
</dbReference>
<feature type="domain" description="HTH cro/C1-type" evidence="1">
    <location>
        <begin position="3"/>
        <end position="41"/>
    </location>
</feature>
<dbReference type="GO" id="GO:0003677">
    <property type="term" value="F:DNA binding"/>
    <property type="evidence" value="ECO:0007669"/>
    <property type="project" value="InterPro"/>
</dbReference>
<dbReference type="PROSITE" id="PS50943">
    <property type="entry name" value="HTH_CROC1"/>
    <property type="match status" value="1"/>
</dbReference>
<proteinExistence type="predicted"/>
<dbReference type="CDD" id="cd00093">
    <property type="entry name" value="HTH_XRE"/>
    <property type="match status" value="1"/>
</dbReference>
<evidence type="ECO:0000259" key="1">
    <source>
        <dbReference type="PROSITE" id="PS50943"/>
    </source>
</evidence>
<dbReference type="Pfam" id="PF01381">
    <property type="entry name" value="HTH_3"/>
    <property type="match status" value="1"/>
</dbReference>
<dbReference type="OrthoDB" id="9803379at2"/>
<protein>
    <recommendedName>
        <fullName evidence="1">HTH cro/C1-type domain-containing protein</fullName>
    </recommendedName>
</protein>
<accession>A0A1C3RLF8</accession>
<dbReference type="Gene3D" id="1.10.260.40">
    <property type="entry name" value="lambda repressor-like DNA-binding domains"/>
    <property type="match status" value="1"/>
</dbReference>
<dbReference type="STRING" id="1867952.MTBPR1_80170"/>
<sequence>MDMKTRIKSLGLNQQDLADLLGHNRVTINNRLNGKKNATITQDIISLVAFGEALKSVDPDLYGKTVNTLLADKKEGA</sequence>
<evidence type="ECO:0000313" key="3">
    <source>
        <dbReference type="Proteomes" id="UP000231658"/>
    </source>
</evidence>
<name>A0A1C3RLF8_9PROT</name>
<keyword evidence="3" id="KW-1185">Reference proteome</keyword>